<dbReference type="InterPro" id="IPR036188">
    <property type="entry name" value="FAD/NAD-bd_sf"/>
</dbReference>
<evidence type="ECO:0000256" key="3">
    <source>
        <dbReference type="ARBA" id="ARBA00023002"/>
    </source>
</evidence>
<evidence type="ECO:0000313" key="7">
    <source>
        <dbReference type="Proteomes" id="UP000549616"/>
    </source>
</evidence>
<organism evidence="6 7">
    <name type="scientific">Amycolatopsis endophytica</name>
    <dbReference type="NCBI Taxonomy" id="860233"/>
    <lineage>
        <taxon>Bacteria</taxon>
        <taxon>Bacillati</taxon>
        <taxon>Actinomycetota</taxon>
        <taxon>Actinomycetes</taxon>
        <taxon>Pseudonocardiales</taxon>
        <taxon>Pseudonocardiaceae</taxon>
        <taxon>Amycolatopsis</taxon>
    </lineage>
</organism>
<dbReference type="SUPFAM" id="SSF54373">
    <property type="entry name" value="FAD-linked reductases, C-terminal domain"/>
    <property type="match status" value="1"/>
</dbReference>
<keyword evidence="7" id="KW-1185">Reference proteome</keyword>
<name>A0A853B7N3_9PSEU</name>
<accession>A0A853B7N3</accession>
<dbReference type="Proteomes" id="UP000549616">
    <property type="component" value="Unassembled WGS sequence"/>
</dbReference>
<feature type="binding site" evidence="4">
    <location>
        <position position="418"/>
    </location>
    <ligand>
        <name>FAD</name>
        <dbReference type="ChEBI" id="CHEBI:57692"/>
    </ligand>
</feature>
<dbReference type="SUPFAM" id="SSF51905">
    <property type="entry name" value="FAD/NAD(P)-binding domain"/>
    <property type="match status" value="1"/>
</dbReference>
<dbReference type="InterPro" id="IPR050703">
    <property type="entry name" value="Flavin_MAO"/>
</dbReference>
<feature type="binding site" evidence="4">
    <location>
        <position position="230"/>
    </location>
    <ligand>
        <name>FAD</name>
        <dbReference type="ChEBI" id="CHEBI:57692"/>
    </ligand>
</feature>
<feature type="domain" description="Amine oxidase" evidence="5">
    <location>
        <begin position="13"/>
        <end position="442"/>
    </location>
</feature>
<dbReference type="InterPro" id="IPR001613">
    <property type="entry name" value="Flavin_amine_oxidase"/>
</dbReference>
<feature type="binding site" evidence="4">
    <location>
        <position position="14"/>
    </location>
    <ligand>
        <name>FAD</name>
        <dbReference type="ChEBI" id="CHEBI:57692"/>
    </ligand>
</feature>
<feature type="binding site" evidence="4">
    <location>
        <begin position="33"/>
        <end position="34"/>
    </location>
    <ligand>
        <name>FAD</name>
        <dbReference type="ChEBI" id="CHEBI:57692"/>
    </ligand>
</feature>
<comment type="similarity">
    <text evidence="2">Belongs to the flavin monoamine oxidase family.</text>
</comment>
<keyword evidence="3 6" id="KW-0560">Oxidoreductase</keyword>
<dbReference type="EC" id="1.4.3.4" evidence="6"/>
<gene>
    <name evidence="6" type="ORF">HNR02_004128</name>
</gene>
<dbReference type="PRINTS" id="PR00757">
    <property type="entry name" value="AMINEOXDASEF"/>
</dbReference>
<dbReference type="PANTHER" id="PTHR43563">
    <property type="entry name" value="AMINE OXIDASE"/>
    <property type="match status" value="1"/>
</dbReference>
<dbReference type="InterPro" id="IPR002937">
    <property type="entry name" value="Amino_oxidase"/>
</dbReference>
<dbReference type="AlphaFoldDB" id="A0A853B7N3"/>
<dbReference type="RefSeq" id="WP_179774774.1">
    <property type="nucleotide sequence ID" value="NZ_JACCFK010000001.1"/>
</dbReference>
<dbReference type="Pfam" id="PF01593">
    <property type="entry name" value="Amino_oxidase"/>
    <property type="match status" value="1"/>
</dbReference>
<proteinExistence type="inferred from homology"/>
<feature type="binding site" evidence="4">
    <location>
        <position position="335"/>
    </location>
    <ligand>
        <name>substrate</name>
    </ligand>
</feature>
<dbReference type="PANTHER" id="PTHR43563:SF1">
    <property type="entry name" value="AMINE OXIDASE [FLAVIN-CONTAINING] B"/>
    <property type="match status" value="1"/>
</dbReference>
<sequence>MTSVDVAVVGAGLSGLACARRLTRAGTRVAVLEARDRVGGRTLNEPVGGGVVEIGGQWVGPSHDRVKALAAEVGVGTFPTHITGEHLYSRRDRVTRYRSDVPNRDLAGFADFRLAQFRLERMARLVDLDQPARDPRAARWDAETLESWISRRMRTRAGRELMRLSLEAVLAVDAAEISLLHWVFYIRAAGGLDPLIRTRGGYQQDRFTGGSQEIAVRVAAELDVRPGSPVRRIDQHGDRVRLTTDTGVVDAALAVLAIPPALTAAIEFDPPLPGARQQLAQRMPAGTVVKCTAIYDEPFWRAAGLSGHATSLDGPVKVVFDNSPPDGAFGALVAFVLARDARRLAGRPEDERTAAVLGRLGALFGPRAARPRQFVEQDWASEPWTRGCYAGYFGPGGWTDFGAVLREPAGRLHWAGTETATTSQATMDGAVRAGERAADEVLARLPREAPTAQEETHATA</sequence>
<comment type="caution">
    <text evidence="6">The sequence shown here is derived from an EMBL/GenBank/DDBJ whole genome shotgun (WGS) entry which is preliminary data.</text>
</comment>
<evidence type="ECO:0000313" key="6">
    <source>
        <dbReference type="EMBL" id="NYI90805.1"/>
    </source>
</evidence>
<dbReference type="Gene3D" id="3.90.660.10">
    <property type="match status" value="1"/>
</dbReference>
<evidence type="ECO:0000256" key="2">
    <source>
        <dbReference type="ARBA" id="ARBA00005995"/>
    </source>
</evidence>
<dbReference type="GO" id="GO:0097621">
    <property type="term" value="F:monoamine oxidase activity"/>
    <property type="evidence" value="ECO:0007669"/>
    <property type="project" value="UniProtKB-EC"/>
</dbReference>
<evidence type="ECO:0000256" key="1">
    <source>
        <dbReference type="ARBA" id="ARBA00001974"/>
    </source>
</evidence>
<evidence type="ECO:0000259" key="5">
    <source>
        <dbReference type="Pfam" id="PF01593"/>
    </source>
</evidence>
<reference evidence="6 7" key="1">
    <citation type="submission" date="2020-07" db="EMBL/GenBank/DDBJ databases">
        <title>Sequencing the genomes of 1000 actinobacteria strains.</title>
        <authorList>
            <person name="Klenk H.-P."/>
        </authorList>
    </citation>
    <scope>NUCLEOTIDE SEQUENCE [LARGE SCALE GENOMIC DNA]</scope>
    <source>
        <strain evidence="6 7">DSM 104006</strain>
    </source>
</reference>
<comment type="cofactor">
    <cofactor evidence="1">
        <name>FAD</name>
        <dbReference type="ChEBI" id="CHEBI:57692"/>
    </cofactor>
</comment>
<dbReference type="Gene3D" id="1.10.405.10">
    <property type="entry name" value="Guanine Nucleotide Dissociation Inhibitor, domain 1"/>
    <property type="match status" value="1"/>
</dbReference>
<dbReference type="Gene3D" id="3.50.50.60">
    <property type="entry name" value="FAD/NAD(P)-binding domain"/>
    <property type="match status" value="1"/>
</dbReference>
<protein>
    <submittedName>
        <fullName evidence="6">Monoamine oxidase</fullName>
        <ecNumber evidence="6">1.4.3.4</ecNumber>
    </submittedName>
</protein>
<evidence type="ECO:0000256" key="4">
    <source>
        <dbReference type="PIRSR" id="PIRSR601613-1"/>
    </source>
</evidence>
<dbReference type="EMBL" id="JACCFK010000001">
    <property type="protein sequence ID" value="NYI90805.1"/>
    <property type="molecule type" value="Genomic_DNA"/>
</dbReference>